<evidence type="ECO:0000256" key="3">
    <source>
        <dbReference type="ARBA" id="ARBA00004127"/>
    </source>
</evidence>
<protein>
    <recommendedName>
        <fullName evidence="16">STT3/PglB/AglB core domain-containing protein</fullName>
    </recommendedName>
</protein>
<keyword evidence="9" id="KW-0479">Metal-binding</keyword>
<dbReference type="InterPro" id="IPR036770">
    <property type="entry name" value="Ankyrin_rpt-contain_sf"/>
</dbReference>
<evidence type="ECO:0000256" key="10">
    <source>
        <dbReference type="ARBA" id="ARBA00022842"/>
    </source>
</evidence>
<evidence type="ECO:0000256" key="1">
    <source>
        <dbReference type="ARBA" id="ARBA00001936"/>
    </source>
</evidence>
<evidence type="ECO:0000256" key="12">
    <source>
        <dbReference type="ARBA" id="ARBA00023136"/>
    </source>
</evidence>
<dbReference type="UniPathway" id="UPA00378"/>
<feature type="transmembrane region" description="Helical" evidence="15">
    <location>
        <begin position="38"/>
        <end position="58"/>
    </location>
</feature>
<dbReference type="GO" id="GO:0046872">
    <property type="term" value="F:metal ion binding"/>
    <property type="evidence" value="ECO:0007669"/>
    <property type="project" value="UniProtKB-KW"/>
</dbReference>
<dbReference type="InterPro" id="IPR048999">
    <property type="entry name" value="STT3-PglB_core"/>
</dbReference>
<evidence type="ECO:0000256" key="9">
    <source>
        <dbReference type="ARBA" id="ARBA00022723"/>
    </source>
</evidence>
<dbReference type="PANTHER" id="PTHR13872">
    <property type="entry name" value="DOLICHYL-DIPHOSPHOOLIGOSACCHARIDE--PROTEIN GLYCOSYLTRANSFERASE SUBUNIT"/>
    <property type="match status" value="1"/>
</dbReference>
<evidence type="ECO:0000256" key="14">
    <source>
        <dbReference type="SAM" id="MobiDB-lite"/>
    </source>
</evidence>
<comment type="pathway">
    <text evidence="4">Protein modification; protein glycosylation.</text>
</comment>
<evidence type="ECO:0000256" key="2">
    <source>
        <dbReference type="ARBA" id="ARBA00001946"/>
    </source>
</evidence>
<gene>
    <name evidence="17" type="ORF">ASEP1449_LOCUS320</name>
</gene>
<comment type="subcellular location">
    <subcellularLocation>
        <location evidence="3">Endomembrane system</location>
        <topology evidence="3">Multi-pass membrane protein</topology>
    </subcellularLocation>
</comment>
<evidence type="ECO:0000256" key="5">
    <source>
        <dbReference type="ARBA" id="ARBA00010810"/>
    </source>
</evidence>
<comment type="cofactor">
    <cofactor evidence="1">
        <name>Mn(2+)</name>
        <dbReference type="ChEBI" id="CHEBI:29035"/>
    </cofactor>
</comment>
<dbReference type="FunFam" id="3.40.50.12610:FF:000003">
    <property type="entry name" value="Oligosaccharyl transferase-like protein"/>
    <property type="match status" value="1"/>
</dbReference>
<name>A0A7S2XHS2_9STRA</name>
<keyword evidence="6" id="KW-0328">Glycosyltransferase</keyword>
<accession>A0A7S2XHS2</accession>
<evidence type="ECO:0000256" key="8">
    <source>
        <dbReference type="ARBA" id="ARBA00022692"/>
    </source>
</evidence>
<dbReference type="Gene3D" id="1.25.40.20">
    <property type="entry name" value="Ankyrin repeat-containing domain"/>
    <property type="match status" value="1"/>
</dbReference>
<dbReference type="Pfam" id="PF21436">
    <property type="entry name" value="STT3-PglB_core"/>
    <property type="match status" value="1"/>
</dbReference>
<keyword evidence="8 15" id="KW-0812">Transmembrane</keyword>
<evidence type="ECO:0000256" key="13">
    <source>
        <dbReference type="ARBA" id="ARBA00023211"/>
    </source>
</evidence>
<dbReference type="GO" id="GO:0012505">
    <property type="term" value="C:endomembrane system"/>
    <property type="evidence" value="ECO:0007669"/>
    <property type="project" value="UniProtKB-SubCell"/>
</dbReference>
<evidence type="ECO:0000256" key="11">
    <source>
        <dbReference type="ARBA" id="ARBA00022989"/>
    </source>
</evidence>
<keyword evidence="12 15" id="KW-0472">Membrane</keyword>
<dbReference type="EMBL" id="HBHQ01000509">
    <property type="protein sequence ID" value="CAD9808498.1"/>
    <property type="molecule type" value="Transcribed_RNA"/>
</dbReference>
<dbReference type="GO" id="GO:0004576">
    <property type="term" value="F:oligosaccharyl transferase activity"/>
    <property type="evidence" value="ECO:0007669"/>
    <property type="project" value="InterPro"/>
</dbReference>
<reference evidence="17" key="1">
    <citation type="submission" date="2021-01" db="EMBL/GenBank/DDBJ databases">
        <authorList>
            <person name="Corre E."/>
            <person name="Pelletier E."/>
            <person name="Niang G."/>
            <person name="Scheremetjew M."/>
            <person name="Finn R."/>
            <person name="Kale V."/>
            <person name="Holt S."/>
            <person name="Cochrane G."/>
            <person name="Meng A."/>
            <person name="Brown T."/>
            <person name="Cohen L."/>
        </authorList>
    </citation>
    <scope>NUCLEOTIDE SEQUENCE</scope>
    <source>
        <strain evidence="17">CCMP2084</strain>
    </source>
</reference>
<dbReference type="AlphaFoldDB" id="A0A7S2XHS2"/>
<evidence type="ECO:0000256" key="6">
    <source>
        <dbReference type="ARBA" id="ARBA00022676"/>
    </source>
</evidence>
<evidence type="ECO:0000256" key="4">
    <source>
        <dbReference type="ARBA" id="ARBA00004922"/>
    </source>
</evidence>
<evidence type="ECO:0000259" key="16">
    <source>
        <dbReference type="Pfam" id="PF21436"/>
    </source>
</evidence>
<dbReference type="PANTHER" id="PTHR13872:SF1">
    <property type="entry name" value="DOLICHYL-DIPHOSPHOOLIGOSACCHARIDE--PROTEIN GLYCOSYLTRANSFERASE SUBUNIT STT3B"/>
    <property type="match status" value="1"/>
</dbReference>
<dbReference type="Gene3D" id="3.40.50.12610">
    <property type="match status" value="1"/>
</dbReference>
<evidence type="ECO:0000256" key="7">
    <source>
        <dbReference type="ARBA" id="ARBA00022679"/>
    </source>
</evidence>
<feature type="region of interest" description="Disordered" evidence="14">
    <location>
        <begin position="342"/>
        <end position="370"/>
    </location>
</feature>
<keyword evidence="11 15" id="KW-1133">Transmembrane helix</keyword>
<feature type="domain" description="STT3/PglB/AglB core" evidence="16">
    <location>
        <begin position="106"/>
        <end position="162"/>
    </location>
</feature>
<evidence type="ECO:0000313" key="17">
    <source>
        <dbReference type="EMBL" id="CAD9808498.1"/>
    </source>
</evidence>
<dbReference type="GO" id="GO:0016020">
    <property type="term" value="C:membrane"/>
    <property type="evidence" value="ECO:0007669"/>
    <property type="project" value="InterPro"/>
</dbReference>
<organism evidence="17">
    <name type="scientific">Attheya septentrionalis</name>
    <dbReference type="NCBI Taxonomy" id="420275"/>
    <lineage>
        <taxon>Eukaryota</taxon>
        <taxon>Sar</taxon>
        <taxon>Stramenopiles</taxon>
        <taxon>Ochrophyta</taxon>
        <taxon>Bacillariophyta</taxon>
        <taxon>Coscinodiscophyceae</taxon>
        <taxon>Chaetocerotophycidae</taxon>
        <taxon>Chaetocerotales</taxon>
        <taxon>Attheyaceae</taxon>
        <taxon>Attheya</taxon>
    </lineage>
</organism>
<comment type="cofactor">
    <cofactor evidence="2">
        <name>Mg(2+)</name>
        <dbReference type="ChEBI" id="CHEBI:18420"/>
    </cofactor>
</comment>
<dbReference type="InterPro" id="IPR003674">
    <property type="entry name" value="Oligo_trans_STT3"/>
</dbReference>
<keyword evidence="10" id="KW-0460">Magnesium</keyword>
<sequence>MTKIIKKKGSNKQKSTFSAIEGLHVAFKDAAKSNEGVIIQRCLAAFLLVVMYIAASGFKTYCWQLAPQLSNPSIMMKGRLGDGNEVIVDDYREGYWWLRDNTPQDSRIMAWWDYGYQITAIANRTTIADGNTWNHEHIALLGKALTTTEDEGYEIARHLADYVLIWAGGGGDDLAKSPHLARIANSVYRDHCSDPACRGFGFTDRQGTPSVMMERSFLYKLHGHNMANGVKANARYFQEVFRSKYGKVRIFKILGVSQESKDWVANPENRLCDVPGSWYCPGQYPPGLQDILSRKTDFAQLEDFNRGNRGQSDEQYQKEYFEALANPKKAVDKAREWEVSREKKVVEDAKKNPVETQEEEPKPKPTQEQINEVNGKWENSEASTLMWELITNGQIDSIEAWLKREPLAAFVRSEDGRGPMWWAFESRNQEIVKLLMRAGVSHGDTDKYGKKPASLLDP</sequence>
<evidence type="ECO:0000256" key="15">
    <source>
        <dbReference type="SAM" id="Phobius"/>
    </source>
</evidence>
<keyword evidence="13" id="KW-0464">Manganese</keyword>
<feature type="compositionally biased region" description="Basic and acidic residues" evidence="14">
    <location>
        <begin position="342"/>
        <end position="365"/>
    </location>
</feature>
<proteinExistence type="inferred from homology"/>
<dbReference type="SUPFAM" id="SSF140860">
    <property type="entry name" value="Pseudo ankyrin repeat-like"/>
    <property type="match status" value="1"/>
</dbReference>
<keyword evidence="7" id="KW-0808">Transferase</keyword>
<comment type="similarity">
    <text evidence="5">Belongs to the STT3 family.</text>
</comment>